<comment type="caution">
    <text evidence="1">The sequence shown here is derived from an EMBL/GenBank/DDBJ whole genome shotgun (WGS) entry which is preliminary data.</text>
</comment>
<evidence type="ECO:0008006" key="3">
    <source>
        <dbReference type="Google" id="ProtNLM"/>
    </source>
</evidence>
<dbReference type="SUPFAM" id="SSF55729">
    <property type="entry name" value="Acyl-CoA N-acyltransferases (Nat)"/>
    <property type="match status" value="1"/>
</dbReference>
<name>A0A4S3M4K4_9RHOB</name>
<evidence type="ECO:0000313" key="2">
    <source>
        <dbReference type="Proteomes" id="UP000306113"/>
    </source>
</evidence>
<dbReference type="InterPro" id="IPR016181">
    <property type="entry name" value="Acyl_CoA_acyltransferase"/>
</dbReference>
<gene>
    <name evidence="1" type="ORF">E7681_18120</name>
</gene>
<dbReference type="EMBL" id="SSMD01000013">
    <property type="protein sequence ID" value="THD71270.1"/>
    <property type="molecule type" value="Genomic_DNA"/>
</dbReference>
<evidence type="ECO:0000313" key="1">
    <source>
        <dbReference type="EMBL" id="THD71270.1"/>
    </source>
</evidence>
<organism evidence="1 2">
    <name type="scientific">Thalassobius vesicularis</name>
    <dbReference type="NCBI Taxonomy" id="1294297"/>
    <lineage>
        <taxon>Bacteria</taxon>
        <taxon>Pseudomonadati</taxon>
        <taxon>Pseudomonadota</taxon>
        <taxon>Alphaproteobacteria</taxon>
        <taxon>Rhodobacterales</taxon>
        <taxon>Roseobacteraceae</taxon>
        <taxon>Thalassovita</taxon>
    </lineage>
</organism>
<dbReference type="Proteomes" id="UP000306113">
    <property type="component" value="Unassembled WGS sequence"/>
</dbReference>
<reference evidence="1 2" key="1">
    <citation type="submission" date="2019-04" db="EMBL/GenBank/DDBJ databases">
        <title>Draft genome sequence of Youngimonas vesicularis.</title>
        <authorList>
            <person name="Hameed A."/>
        </authorList>
    </citation>
    <scope>NUCLEOTIDE SEQUENCE [LARGE SCALE GENOMIC DNA]</scope>
    <source>
        <strain evidence="1 2">CC-AMW-E</strain>
    </source>
</reference>
<proteinExistence type="predicted"/>
<dbReference type="AlphaFoldDB" id="A0A4S3M4K4"/>
<accession>A0A4S3M4K4</accession>
<dbReference type="RefSeq" id="WP_136340673.1">
    <property type="nucleotide sequence ID" value="NZ_SSMD01000013.1"/>
</dbReference>
<keyword evidence="2" id="KW-1185">Reference proteome</keyword>
<sequence>MITIEAFDLAGLRLRWPDIARLQQDVPHEQDLHYLADLAGRGARAVLARQGWRIVGSYLHLPATEVPALAGDAELVAELAMLEIGLGELSVATHIYVDGAVRGQGLSLRLAAARALDAQARGMTHGVLFAAQTAEIRSWAGRWPGILTTGVADADGRAICLVPLDGLRGAATPQSSHA</sequence>
<protein>
    <recommendedName>
        <fullName evidence="3">GNAT family N-acetyltransferase</fullName>
    </recommendedName>
</protein>